<dbReference type="EMBL" id="QFZK01000030">
    <property type="protein sequence ID" value="RFO94799.1"/>
    <property type="molecule type" value="Genomic_DNA"/>
</dbReference>
<sequence>MNFQDAIKTCFSKYAEFKGTASLSEYWWFSLFIVLASVATTMVSPVLSGLFSLGVLLPSLAAATRRLHDTDRSGWWQLIVFLPVVGWIILIVFLAQGSKATSKY</sequence>
<accession>A0A3E1R5Z8</accession>
<dbReference type="Pfam" id="PF05656">
    <property type="entry name" value="DUF805"/>
    <property type="match status" value="1"/>
</dbReference>
<proteinExistence type="predicted"/>
<dbReference type="GO" id="GO:0005886">
    <property type="term" value="C:plasma membrane"/>
    <property type="evidence" value="ECO:0007669"/>
    <property type="project" value="TreeGrafter"/>
</dbReference>
<keyword evidence="1" id="KW-0472">Membrane</keyword>
<comment type="caution">
    <text evidence="2">The sequence shown here is derived from an EMBL/GenBank/DDBJ whole genome shotgun (WGS) entry which is preliminary data.</text>
</comment>
<dbReference type="PANTHER" id="PTHR34980">
    <property type="entry name" value="INNER MEMBRANE PROTEIN-RELATED-RELATED"/>
    <property type="match status" value="1"/>
</dbReference>
<evidence type="ECO:0000313" key="2">
    <source>
        <dbReference type="EMBL" id="RFO94799.1"/>
    </source>
</evidence>
<dbReference type="InterPro" id="IPR008523">
    <property type="entry name" value="DUF805"/>
</dbReference>
<name>A0A3E1R5Z8_9BURK</name>
<evidence type="ECO:0000256" key="1">
    <source>
        <dbReference type="SAM" id="Phobius"/>
    </source>
</evidence>
<dbReference type="Proteomes" id="UP000260665">
    <property type="component" value="Unassembled WGS sequence"/>
</dbReference>
<protein>
    <submittedName>
        <fullName evidence="2">DUF805 domain-containing protein</fullName>
    </submittedName>
</protein>
<dbReference type="OrthoDB" id="9812349at2"/>
<dbReference type="PANTHER" id="PTHR34980:SF2">
    <property type="entry name" value="INNER MEMBRANE PROTEIN YHAH-RELATED"/>
    <property type="match status" value="1"/>
</dbReference>
<reference evidence="2 3" key="1">
    <citation type="submission" date="2018-05" db="EMBL/GenBank/DDBJ databases">
        <title>Rhodoferax soyangensis sp.nov., isolated from an oligotrophic freshwater lake.</title>
        <authorList>
            <person name="Park M."/>
        </authorList>
    </citation>
    <scope>NUCLEOTIDE SEQUENCE [LARGE SCALE GENOMIC DNA]</scope>
    <source>
        <strain evidence="2 3">IMCC26218</strain>
    </source>
</reference>
<dbReference type="RefSeq" id="WP_117180249.1">
    <property type="nucleotide sequence ID" value="NZ_QFZK01000030.1"/>
</dbReference>
<evidence type="ECO:0000313" key="3">
    <source>
        <dbReference type="Proteomes" id="UP000260665"/>
    </source>
</evidence>
<keyword evidence="3" id="KW-1185">Reference proteome</keyword>
<organism evidence="2 3">
    <name type="scientific">Rhodoferax lacus</name>
    <dbReference type="NCBI Taxonomy" id="2184758"/>
    <lineage>
        <taxon>Bacteria</taxon>
        <taxon>Pseudomonadati</taxon>
        <taxon>Pseudomonadota</taxon>
        <taxon>Betaproteobacteria</taxon>
        <taxon>Burkholderiales</taxon>
        <taxon>Comamonadaceae</taxon>
        <taxon>Rhodoferax</taxon>
    </lineage>
</organism>
<gene>
    <name evidence="2" type="ORF">DIC66_21545</name>
</gene>
<feature type="transmembrane region" description="Helical" evidence="1">
    <location>
        <begin position="26"/>
        <end position="55"/>
    </location>
</feature>
<dbReference type="AlphaFoldDB" id="A0A3E1R5Z8"/>
<feature type="transmembrane region" description="Helical" evidence="1">
    <location>
        <begin position="75"/>
        <end position="95"/>
    </location>
</feature>
<keyword evidence="1" id="KW-1133">Transmembrane helix</keyword>
<keyword evidence="1" id="KW-0812">Transmembrane</keyword>